<keyword evidence="9" id="KW-1185">Reference proteome</keyword>
<keyword evidence="2 6" id="KW-0472">Membrane</keyword>
<dbReference type="PANTHER" id="PTHR44157:SF1">
    <property type="entry name" value="DNAJ HOMOLOG SUBFAMILY C MEMBER 11"/>
    <property type="match status" value="1"/>
</dbReference>
<feature type="region of interest" description="Disordered" evidence="5">
    <location>
        <begin position="1"/>
        <end position="39"/>
    </location>
</feature>
<dbReference type="Pfam" id="PF00226">
    <property type="entry name" value="DnaJ"/>
    <property type="match status" value="1"/>
</dbReference>
<feature type="transmembrane region" description="Helical" evidence="6">
    <location>
        <begin position="435"/>
        <end position="457"/>
    </location>
</feature>
<dbReference type="InterPro" id="IPR055225">
    <property type="entry name" value="DNAJC11-like_beta-barrel"/>
</dbReference>
<accession>A0ABR3BRZ0</accession>
<dbReference type="InterPro" id="IPR018253">
    <property type="entry name" value="DnaJ_domain_CS"/>
</dbReference>
<proteinExistence type="predicted"/>
<name>A0ABR3BRZ0_9TREE</name>
<dbReference type="InterPro" id="IPR001623">
    <property type="entry name" value="DnaJ_domain"/>
</dbReference>
<dbReference type="PROSITE" id="PS50076">
    <property type="entry name" value="DNAJ_2"/>
    <property type="match status" value="1"/>
</dbReference>
<evidence type="ECO:0000256" key="4">
    <source>
        <dbReference type="SAM" id="Coils"/>
    </source>
</evidence>
<dbReference type="PROSITE" id="PS00636">
    <property type="entry name" value="DNAJ_1"/>
    <property type="match status" value="1"/>
</dbReference>
<dbReference type="InterPro" id="IPR036869">
    <property type="entry name" value="J_dom_sf"/>
</dbReference>
<dbReference type="SUPFAM" id="SSF46565">
    <property type="entry name" value="Chaperone J-domain"/>
    <property type="match status" value="1"/>
</dbReference>
<sequence length="622" mass="69383">MSFDPGPSSNYYRNFAASADGPLQPPSPPRSPILGATLPPQQAERDLYALLNLPKDASEATIRDRYRSLATTFHPDRQRSDRAREAAHAQFTEIQRAYEILTDPTKRAVYDMFGEEGLKTNWELGPRVKTPEEMRKWFTAHSYEKRSMEAEALVKPKSDLEVVLDARAVFLPKKIFPDPNAVKHDPISRVLRVRPGRTVLKHSFEMPLSSNTQFVIEGQALSRNGRGGANVLGTVKHQFSPKFWVETGVTLMHPRIGKVKATYTVDEDQYVTASVVQSTLTAPPQLGFTYGRRLYADTTGFMLFEPGSFSIGPWGRNRPESQLNPSSLSVGLTNAKRNGSGWTVQTTAGLANNQITADWSTPIPGGLKMKFGAELGLGQSIAGFITAEGKVTDNVKAGLILQMEIGGGIILKVKVNRLGQKISIPILLAERLDPFILLGSTLIPAAAYAGIYKLYLLPRKKRALVDRVKELRHEHKEFIRQKRQEARDAVHVMERSVEVKLAQERERNGLIILSAYYGLASSFTERGIIISEKINHEEEEEEKEGEEKIIDVTIPVQALVQDGRVYIPGGKGKHNIIGFYDPCIGEKKKLRVRYLFRGKMHEVTVDDTSPLRAPVRAHALEV</sequence>
<reference evidence="8" key="2">
    <citation type="submission" date="2024-01" db="EMBL/GenBank/DDBJ databases">
        <title>Comparative genomics of Cryptococcus and Kwoniella reveals pathogenesis evolution and contrasting modes of karyotype evolution via chromosome fusion or intercentromeric recombination.</title>
        <authorList>
            <person name="Coelho M.A."/>
            <person name="David-Palma M."/>
            <person name="Shea T."/>
            <person name="Bowers K."/>
            <person name="Mcginley-Smith S."/>
            <person name="Mohammad A.W."/>
            <person name="Gnirke A."/>
            <person name="Yurkov A.M."/>
            <person name="Nowrousian M."/>
            <person name="Sun S."/>
            <person name="Cuomo C.A."/>
            <person name="Heitman J."/>
        </authorList>
    </citation>
    <scope>NUCLEOTIDE SEQUENCE</scope>
    <source>
        <strain evidence="8">IND107</strain>
    </source>
</reference>
<keyword evidence="3" id="KW-0143">Chaperone</keyword>
<evidence type="ECO:0000259" key="7">
    <source>
        <dbReference type="PROSITE" id="PS50076"/>
    </source>
</evidence>
<protein>
    <recommendedName>
        <fullName evidence="7">J domain-containing protein</fullName>
    </recommendedName>
</protein>
<dbReference type="RefSeq" id="XP_066613909.1">
    <property type="nucleotide sequence ID" value="XM_066757525.1"/>
</dbReference>
<dbReference type="InterPro" id="IPR052243">
    <property type="entry name" value="Mito_inner_membrane_organizer"/>
</dbReference>
<feature type="coiled-coil region" evidence="4">
    <location>
        <begin position="461"/>
        <end position="488"/>
    </location>
</feature>
<evidence type="ECO:0000256" key="2">
    <source>
        <dbReference type="ARBA" id="ARBA00023136"/>
    </source>
</evidence>
<dbReference type="PRINTS" id="PR00625">
    <property type="entry name" value="JDOMAIN"/>
</dbReference>
<feature type="domain" description="J" evidence="7">
    <location>
        <begin position="46"/>
        <end position="114"/>
    </location>
</feature>
<dbReference type="Proteomes" id="UP000054399">
    <property type="component" value="Unassembled WGS sequence"/>
</dbReference>
<evidence type="ECO:0000313" key="8">
    <source>
        <dbReference type="EMBL" id="KAL0249722.1"/>
    </source>
</evidence>
<comment type="subcellular location">
    <subcellularLocation>
        <location evidence="1">Membrane</location>
    </subcellularLocation>
</comment>
<evidence type="ECO:0000256" key="1">
    <source>
        <dbReference type="ARBA" id="ARBA00004370"/>
    </source>
</evidence>
<evidence type="ECO:0000256" key="3">
    <source>
        <dbReference type="ARBA" id="ARBA00023186"/>
    </source>
</evidence>
<dbReference type="Pfam" id="PF11875">
    <property type="entry name" value="DnaJ-like_C11_C"/>
    <property type="match status" value="1"/>
</dbReference>
<dbReference type="Pfam" id="PF22774">
    <property type="entry name" value="DNAJC11_beta-barrel"/>
    <property type="match status" value="1"/>
</dbReference>
<keyword evidence="6" id="KW-0812">Transmembrane</keyword>
<evidence type="ECO:0000313" key="9">
    <source>
        <dbReference type="Proteomes" id="UP000054399"/>
    </source>
</evidence>
<keyword evidence="4" id="KW-0175">Coiled coil</keyword>
<dbReference type="Gene3D" id="1.10.287.110">
    <property type="entry name" value="DnaJ domain"/>
    <property type="match status" value="1"/>
</dbReference>
<dbReference type="PANTHER" id="PTHR44157">
    <property type="entry name" value="DNAJ HOMOLOG SUBFAMILY C MEMBER 11"/>
    <property type="match status" value="1"/>
</dbReference>
<gene>
    <name evidence="8" type="ORF">I308_103023</name>
</gene>
<evidence type="ECO:0000256" key="5">
    <source>
        <dbReference type="SAM" id="MobiDB-lite"/>
    </source>
</evidence>
<comment type="caution">
    <text evidence="8">The sequence shown here is derived from an EMBL/GenBank/DDBJ whole genome shotgun (WGS) entry which is preliminary data.</text>
</comment>
<dbReference type="CDD" id="cd06257">
    <property type="entry name" value="DnaJ"/>
    <property type="match status" value="1"/>
</dbReference>
<evidence type="ECO:0000256" key="6">
    <source>
        <dbReference type="SAM" id="Phobius"/>
    </source>
</evidence>
<reference evidence="8" key="1">
    <citation type="submission" date="2015-01" db="EMBL/GenBank/DDBJ databases">
        <authorList>
            <consortium name="The Broad Institute Genomics Platform"/>
            <person name="Cuomo C."/>
            <person name="Litvintseva A."/>
            <person name="Chen Y."/>
            <person name="Heitman J."/>
            <person name="Sun S."/>
            <person name="Springer D."/>
            <person name="Dromer F."/>
            <person name="Young S."/>
            <person name="Zeng Q."/>
            <person name="Gargeya S."/>
            <person name="Abouelleil A."/>
            <person name="Alvarado L."/>
            <person name="Chapman S.B."/>
            <person name="Gainer-Dewar J."/>
            <person name="Goldberg J."/>
            <person name="Griggs A."/>
            <person name="Gujja S."/>
            <person name="Hansen M."/>
            <person name="Howarth C."/>
            <person name="Imamovic A."/>
            <person name="Larimer J."/>
            <person name="Murphy C."/>
            <person name="Naylor J."/>
            <person name="Pearson M."/>
            <person name="Priest M."/>
            <person name="Roberts A."/>
            <person name="Saif S."/>
            <person name="Shea T."/>
            <person name="Sykes S."/>
            <person name="Wortman J."/>
            <person name="Nusbaum C."/>
            <person name="Birren B."/>
        </authorList>
    </citation>
    <scope>NUCLEOTIDE SEQUENCE</scope>
    <source>
        <strain evidence="8">IND107</strain>
    </source>
</reference>
<dbReference type="SMART" id="SM00271">
    <property type="entry name" value="DnaJ"/>
    <property type="match status" value="1"/>
</dbReference>
<organism evidence="8 9">
    <name type="scientific">Cryptococcus tetragattii IND107</name>
    <dbReference type="NCBI Taxonomy" id="1296105"/>
    <lineage>
        <taxon>Eukaryota</taxon>
        <taxon>Fungi</taxon>
        <taxon>Dikarya</taxon>
        <taxon>Basidiomycota</taxon>
        <taxon>Agaricomycotina</taxon>
        <taxon>Tremellomycetes</taxon>
        <taxon>Tremellales</taxon>
        <taxon>Cryptococcaceae</taxon>
        <taxon>Cryptococcus</taxon>
        <taxon>Cryptococcus gattii species complex</taxon>
    </lineage>
</organism>
<keyword evidence="6" id="KW-1133">Transmembrane helix</keyword>
<dbReference type="GeneID" id="91989879"/>
<dbReference type="InterPro" id="IPR024586">
    <property type="entry name" value="DnaJ-like_C11_C"/>
</dbReference>
<dbReference type="EMBL" id="ATAM02000005">
    <property type="protein sequence ID" value="KAL0249722.1"/>
    <property type="molecule type" value="Genomic_DNA"/>
</dbReference>